<keyword evidence="3" id="KW-1015">Disulfide bond</keyword>
<protein>
    <recommendedName>
        <fullName evidence="5">Sushi domain-containing protein</fullName>
    </recommendedName>
</protein>
<dbReference type="CDD" id="cd00033">
    <property type="entry name" value="CCP"/>
    <property type="match status" value="1"/>
</dbReference>
<evidence type="ECO:0000256" key="3">
    <source>
        <dbReference type="ARBA" id="ARBA00023157"/>
    </source>
</evidence>
<keyword evidence="7" id="KW-1185">Reference proteome</keyword>
<dbReference type="InterPro" id="IPR000436">
    <property type="entry name" value="Sushi_SCR_CCP_dom"/>
</dbReference>
<dbReference type="SMART" id="SM00032">
    <property type="entry name" value="CCP"/>
    <property type="match status" value="1"/>
</dbReference>
<evidence type="ECO:0000313" key="7">
    <source>
        <dbReference type="Proteomes" id="UP001529510"/>
    </source>
</evidence>
<feature type="non-terminal residue" evidence="6">
    <location>
        <position position="64"/>
    </location>
</feature>
<dbReference type="Proteomes" id="UP001529510">
    <property type="component" value="Unassembled WGS sequence"/>
</dbReference>
<dbReference type="PANTHER" id="PTHR45656">
    <property type="entry name" value="PROTEIN CBR-CLEC-78"/>
    <property type="match status" value="1"/>
</dbReference>
<sequence length="64" mass="7161">DSYEPCRNPGTPPYTIQSSEKHVYQAGETVRFSCMSGYELQGEPVLRCVPGHPSKWSHPPPLCK</sequence>
<comment type="caution">
    <text evidence="4">Lacks conserved residue(s) required for the propagation of feature annotation.</text>
</comment>
<evidence type="ECO:0000313" key="6">
    <source>
        <dbReference type="EMBL" id="KAL0174474.1"/>
    </source>
</evidence>
<dbReference type="Gene3D" id="2.10.70.10">
    <property type="entry name" value="Complement Module, domain 1"/>
    <property type="match status" value="1"/>
</dbReference>
<dbReference type="Pfam" id="PF00084">
    <property type="entry name" value="Sushi"/>
    <property type="match status" value="1"/>
</dbReference>
<comment type="caution">
    <text evidence="6">The sequence shown here is derived from an EMBL/GenBank/DDBJ whole genome shotgun (WGS) entry which is preliminary data.</text>
</comment>
<name>A0ABD0PKT3_CIRMR</name>
<dbReference type="InterPro" id="IPR035976">
    <property type="entry name" value="Sushi/SCR/CCP_sf"/>
</dbReference>
<accession>A0ABD0PKT3</accession>
<reference evidence="6 7" key="1">
    <citation type="submission" date="2024-05" db="EMBL/GenBank/DDBJ databases">
        <title>Genome sequencing and assembly of Indian major carp, Cirrhinus mrigala (Hamilton, 1822).</title>
        <authorList>
            <person name="Mohindra V."/>
            <person name="Chowdhury L.M."/>
            <person name="Lal K."/>
            <person name="Jena J.K."/>
        </authorList>
    </citation>
    <scope>NUCLEOTIDE SEQUENCE [LARGE SCALE GENOMIC DNA]</scope>
    <source>
        <strain evidence="6">CM1030</strain>
        <tissue evidence="6">Blood</tissue>
    </source>
</reference>
<evidence type="ECO:0000259" key="5">
    <source>
        <dbReference type="PROSITE" id="PS50923"/>
    </source>
</evidence>
<dbReference type="FunFam" id="2.10.70.10:FF:000010">
    <property type="entry name" value="Seizure related 6 homolog like"/>
    <property type="match status" value="1"/>
</dbReference>
<proteinExistence type="predicted"/>
<dbReference type="PANTHER" id="PTHR45656:SF4">
    <property type="entry name" value="PROTEIN CBR-CLEC-78"/>
    <property type="match status" value="1"/>
</dbReference>
<gene>
    <name evidence="6" type="ORF">M9458_030442</name>
</gene>
<dbReference type="AlphaFoldDB" id="A0ABD0PKT3"/>
<dbReference type="PROSITE" id="PS50923">
    <property type="entry name" value="SUSHI"/>
    <property type="match status" value="1"/>
</dbReference>
<feature type="domain" description="Sushi" evidence="5">
    <location>
        <begin position="4"/>
        <end position="64"/>
    </location>
</feature>
<evidence type="ECO:0000256" key="4">
    <source>
        <dbReference type="PROSITE-ProRule" id="PRU00302"/>
    </source>
</evidence>
<organism evidence="6 7">
    <name type="scientific">Cirrhinus mrigala</name>
    <name type="common">Mrigala</name>
    <dbReference type="NCBI Taxonomy" id="683832"/>
    <lineage>
        <taxon>Eukaryota</taxon>
        <taxon>Metazoa</taxon>
        <taxon>Chordata</taxon>
        <taxon>Craniata</taxon>
        <taxon>Vertebrata</taxon>
        <taxon>Euteleostomi</taxon>
        <taxon>Actinopterygii</taxon>
        <taxon>Neopterygii</taxon>
        <taxon>Teleostei</taxon>
        <taxon>Ostariophysi</taxon>
        <taxon>Cypriniformes</taxon>
        <taxon>Cyprinidae</taxon>
        <taxon>Labeoninae</taxon>
        <taxon>Labeonini</taxon>
        <taxon>Cirrhinus</taxon>
    </lineage>
</organism>
<dbReference type="SUPFAM" id="SSF57535">
    <property type="entry name" value="Complement control module/SCR domain"/>
    <property type="match status" value="1"/>
</dbReference>
<dbReference type="InterPro" id="IPR051277">
    <property type="entry name" value="SEZ6_CSMD_C4BPB_Regulators"/>
</dbReference>
<keyword evidence="4" id="KW-0768">Sushi</keyword>
<evidence type="ECO:0000256" key="1">
    <source>
        <dbReference type="ARBA" id="ARBA00022729"/>
    </source>
</evidence>
<evidence type="ECO:0000256" key="2">
    <source>
        <dbReference type="ARBA" id="ARBA00022737"/>
    </source>
</evidence>
<keyword evidence="2" id="KW-0677">Repeat</keyword>
<keyword evidence="1" id="KW-0732">Signal</keyword>
<dbReference type="EMBL" id="JAMKFB020000015">
    <property type="protein sequence ID" value="KAL0174474.1"/>
    <property type="molecule type" value="Genomic_DNA"/>
</dbReference>
<feature type="non-terminal residue" evidence="6">
    <location>
        <position position="1"/>
    </location>
</feature>